<dbReference type="InterPro" id="IPR036615">
    <property type="entry name" value="Mur_ligase_C_dom_sf"/>
</dbReference>
<dbReference type="InterPro" id="IPR000713">
    <property type="entry name" value="Mur_ligase_N"/>
</dbReference>
<dbReference type="AlphaFoldDB" id="A0A1T4L2I1"/>
<dbReference type="HAMAP" id="MF_00046">
    <property type="entry name" value="MurC"/>
    <property type="match status" value="1"/>
</dbReference>
<accession>A0A1T4L2I1</accession>
<evidence type="ECO:0000256" key="11">
    <source>
        <dbReference type="ARBA" id="ARBA00023306"/>
    </source>
</evidence>
<keyword evidence="11 14" id="KW-0131">Cell cycle</keyword>
<dbReference type="Pfam" id="PF08245">
    <property type="entry name" value="Mur_ligase_M"/>
    <property type="match status" value="1"/>
</dbReference>
<keyword evidence="8 14" id="KW-0067">ATP-binding</keyword>
<name>A0A1T4L2I1_9PORP</name>
<proteinExistence type="inferred from homology"/>
<evidence type="ECO:0000256" key="13">
    <source>
        <dbReference type="ARBA" id="ARBA00047833"/>
    </source>
</evidence>
<comment type="catalytic activity">
    <reaction evidence="13 14">
        <text>UDP-N-acetyl-alpha-D-muramate + L-alanine + ATP = UDP-N-acetyl-alpha-D-muramoyl-L-alanine + ADP + phosphate + H(+)</text>
        <dbReference type="Rhea" id="RHEA:23372"/>
        <dbReference type="ChEBI" id="CHEBI:15378"/>
        <dbReference type="ChEBI" id="CHEBI:30616"/>
        <dbReference type="ChEBI" id="CHEBI:43474"/>
        <dbReference type="ChEBI" id="CHEBI:57972"/>
        <dbReference type="ChEBI" id="CHEBI:70757"/>
        <dbReference type="ChEBI" id="CHEBI:83898"/>
        <dbReference type="ChEBI" id="CHEBI:456216"/>
        <dbReference type="EC" id="6.3.2.8"/>
    </reaction>
</comment>
<reference evidence="19" key="1">
    <citation type="submission" date="2017-02" db="EMBL/GenBank/DDBJ databases">
        <authorList>
            <person name="Varghese N."/>
            <person name="Submissions S."/>
        </authorList>
    </citation>
    <scope>NUCLEOTIDE SEQUENCE [LARGE SCALE GENOMIC DNA]</scope>
    <source>
        <strain evidence="19">ATCC 51356</strain>
    </source>
</reference>
<keyword evidence="19" id="KW-1185">Reference proteome</keyword>
<dbReference type="SUPFAM" id="SSF51984">
    <property type="entry name" value="MurCD N-terminal domain"/>
    <property type="match status" value="1"/>
</dbReference>
<evidence type="ECO:0000256" key="12">
    <source>
        <dbReference type="ARBA" id="ARBA00023316"/>
    </source>
</evidence>
<feature type="domain" description="Mur ligase C-terminal" evidence="16">
    <location>
        <begin position="321"/>
        <end position="448"/>
    </location>
</feature>
<evidence type="ECO:0000256" key="1">
    <source>
        <dbReference type="ARBA" id="ARBA00004496"/>
    </source>
</evidence>
<dbReference type="Gene3D" id="3.40.50.720">
    <property type="entry name" value="NAD(P)-binding Rossmann-like Domain"/>
    <property type="match status" value="1"/>
</dbReference>
<dbReference type="STRING" id="29524.SAMN02745171_00281"/>
<dbReference type="Proteomes" id="UP000190121">
    <property type="component" value="Unassembled WGS sequence"/>
</dbReference>
<gene>
    <name evidence="14" type="primary">murC</name>
    <name evidence="18" type="ORF">SAMN02745171_00281</name>
</gene>
<protein>
    <recommendedName>
        <fullName evidence="3 14">UDP-N-acetylmuramate--L-alanine ligase</fullName>
        <ecNumber evidence="3 14">6.3.2.8</ecNumber>
    </recommendedName>
    <alternativeName>
        <fullName evidence="14">UDP-N-acetylmuramoyl-L-alanine synthetase</fullName>
    </alternativeName>
</protein>
<evidence type="ECO:0000256" key="14">
    <source>
        <dbReference type="HAMAP-Rule" id="MF_00046"/>
    </source>
</evidence>
<feature type="domain" description="Mur ligase central" evidence="17">
    <location>
        <begin position="118"/>
        <end position="299"/>
    </location>
</feature>
<dbReference type="GO" id="GO:0051301">
    <property type="term" value="P:cell division"/>
    <property type="evidence" value="ECO:0007669"/>
    <property type="project" value="UniProtKB-KW"/>
</dbReference>
<dbReference type="NCBIfam" id="TIGR01082">
    <property type="entry name" value="murC"/>
    <property type="match status" value="1"/>
</dbReference>
<dbReference type="Gene3D" id="3.40.1190.10">
    <property type="entry name" value="Mur-like, catalytic domain"/>
    <property type="match status" value="1"/>
</dbReference>
<comment type="subcellular location">
    <subcellularLocation>
        <location evidence="1 14">Cytoplasm</location>
    </subcellularLocation>
</comment>
<dbReference type="InterPro" id="IPR013221">
    <property type="entry name" value="Mur_ligase_cen"/>
</dbReference>
<feature type="binding site" evidence="14">
    <location>
        <begin position="120"/>
        <end position="126"/>
    </location>
    <ligand>
        <name>ATP</name>
        <dbReference type="ChEBI" id="CHEBI:30616"/>
    </ligand>
</feature>
<evidence type="ECO:0000256" key="9">
    <source>
        <dbReference type="ARBA" id="ARBA00022960"/>
    </source>
</evidence>
<dbReference type="GO" id="GO:0005524">
    <property type="term" value="F:ATP binding"/>
    <property type="evidence" value="ECO:0007669"/>
    <property type="project" value="UniProtKB-UniRule"/>
</dbReference>
<comment type="pathway">
    <text evidence="2 14">Cell wall biogenesis; peptidoglycan biosynthesis.</text>
</comment>
<evidence type="ECO:0000256" key="10">
    <source>
        <dbReference type="ARBA" id="ARBA00022984"/>
    </source>
</evidence>
<dbReference type="PANTHER" id="PTHR43445">
    <property type="entry name" value="UDP-N-ACETYLMURAMATE--L-ALANINE LIGASE-RELATED"/>
    <property type="match status" value="1"/>
</dbReference>
<evidence type="ECO:0000256" key="8">
    <source>
        <dbReference type="ARBA" id="ARBA00022840"/>
    </source>
</evidence>
<dbReference type="Pfam" id="PF01225">
    <property type="entry name" value="Mur_ligase"/>
    <property type="match status" value="1"/>
</dbReference>
<dbReference type="RefSeq" id="WP_078736247.1">
    <property type="nucleotide sequence ID" value="NZ_FUXE01000002.1"/>
</dbReference>
<organism evidence="18 19">
    <name type="scientific">Porphyromonas circumdentaria</name>
    <dbReference type="NCBI Taxonomy" id="29524"/>
    <lineage>
        <taxon>Bacteria</taxon>
        <taxon>Pseudomonadati</taxon>
        <taxon>Bacteroidota</taxon>
        <taxon>Bacteroidia</taxon>
        <taxon>Bacteroidales</taxon>
        <taxon>Porphyromonadaceae</taxon>
        <taxon>Porphyromonas</taxon>
    </lineage>
</organism>
<evidence type="ECO:0000256" key="5">
    <source>
        <dbReference type="ARBA" id="ARBA00022598"/>
    </source>
</evidence>
<evidence type="ECO:0000256" key="3">
    <source>
        <dbReference type="ARBA" id="ARBA00012211"/>
    </source>
</evidence>
<dbReference type="GO" id="GO:0008360">
    <property type="term" value="P:regulation of cell shape"/>
    <property type="evidence" value="ECO:0007669"/>
    <property type="project" value="UniProtKB-KW"/>
</dbReference>
<sequence>MTTPNSYKKVYFIGIGGIGMSALARYFHSNGAEVQGYDLTPSPLTEALQAEGIPIHYTDNPELIAQSYPHPSKVLVVYTPAVPEDLGELKYCREKGFRVVKRSEALGEAVRTQQLLAVAGTHGKTTTSSLLAHLMHSSHVGGNAFLGGIVTNYSSNLLLDTKSDFVVVEADEYDRSFLHLSPHMAIVTSLDPDHLDIYGSPAGYREGFDQFVARIKPHGVLLHKKGIYTELPQCAEGVRILSYAMGEEADFYADNLQFKEGKLFFDWHSKVHNIDLLRLELGVPIAINVENATAAMAIAYLNGVTADELRESLASFKGIHRRFERLVDTPRYVFIDDYAHHPEELRAAITSVRRLYPEESILGIFQPHLYSRTQDFYKEFAQSLSLLNEVILLPIYPAREEPIPGVTSQLIFDKITSPCKSIVEREELVTHLERRDDLPRIILTLGAGNIDRIVPPLAHLLRTKQ</sequence>
<dbReference type="InterPro" id="IPR036565">
    <property type="entry name" value="Mur-like_cat_sf"/>
</dbReference>
<evidence type="ECO:0000259" key="16">
    <source>
        <dbReference type="Pfam" id="PF02875"/>
    </source>
</evidence>
<keyword evidence="12 14" id="KW-0961">Cell wall biogenesis/degradation</keyword>
<dbReference type="UniPathway" id="UPA00219"/>
<dbReference type="Gene3D" id="3.90.190.20">
    <property type="entry name" value="Mur ligase, C-terminal domain"/>
    <property type="match status" value="1"/>
</dbReference>
<dbReference type="InterPro" id="IPR050061">
    <property type="entry name" value="MurCDEF_pg_biosynth"/>
</dbReference>
<keyword evidence="4 14" id="KW-0963">Cytoplasm</keyword>
<dbReference type="GO" id="GO:0009252">
    <property type="term" value="P:peptidoglycan biosynthetic process"/>
    <property type="evidence" value="ECO:0007669"/>
    <property type="project" value="UniProtKB-UniRule"/>
</dbReference>
<evidence type="ECO:0000256" key="2">
    <source>
        <dbReference type="ARBA" id="ARBA00004752"/>
    </source>
</evidence>
<dbReference type="GO" id="GO:0071555">
    <property type="term" value="P:cell wall organization"/>
    <property type="evidence" value="ECO:0007669"/>
    <property type="project" value="UniProtKB-KW"/>
</dbReference>
<dbReference type="InterPro" id="IPR005758">
    <property type="entry name" value="UDP-N-AcMur_Ala_ligase_MurC"/>
</dbReference>
<dbReference type="GO" id="GO:0008763">
    <property type="term" value="F:UDP-N-acetylmuramate-L-alanine ligase activity"/>
    <property type="evidence" value="ECO:0007669"/>
    <property type="project" value="UniProtKB-UniRule"/>
</dbReference>
<dbReference type="InterPro" id="IPR004101">
    <property type="entry name" value="Mur_ligase_C"/>
</dbReference>
<keyword evidence="6 14" id="KW-0132">Cell division</keyword>
<dbReference type="GO" id="GO:0005737">
    <property type="term" value="C:cytoplasm"/>
    <property type="evidence" value="ECO:0007669"/>
    <property type="project" value="UniProtKB-SubCell"/>
</dbReference>
<dbReference type="PANTHER" id="PTHR43445:SF3">
    <property type="entry name" value="UDP-N-ACETYLMURAMATE--L-ALANINE LIGASE"/>
    <property type="match status" value="1"/>
</dbReference>
<dbReference type="Pfam" id="PF02875">
    <property type="entry name" value="Mur_ligase_C"/>
    <property type="match status" value="1"/>
</dbReference>
<evidence type="ECO:0000256" key="6">
    <source>
        <dbReference type="ARBA" id="ARBA00022618"/>
    </source>
</evidence>
<dbReference type="SUPFAM" id="SSF53623">
    <property type="entry name" value="MurD-like peptide ligases, catalytic domain"/>
    <property type="match status" value="1"/>
</dbReference>
<dbReference type="EMBL" id="FUXE01000002">
    <property type="protein sequence ID" value="SJZ48915.1"/>
    <property type="molecule type" value="Genomic_DNA"/>
</dbReference>
<evidence type="ECO:0000259" key="17">
    <source>
        <dbReference type="Pfam" id="PF08245"/>
    </source>
</evidence>
<evidence type="ECO:0000313" key="19">
    <source>
        <dbReference type="Proteomes" id="UP000190121"/>
    </source>
</evidence>
<evidence type="ECO:0000313" key="18">
    <source>
        <dbReference type="EMBL" id="SJZ48915.1"/>
    </source>
</evidence>
<evidence type="ECO:0000256" key="7">
    <source>
        <dbReference type="ARBA" id="ARBA00022741"/>
    </source>
</evidence>
<dbReference type="EC" id="6.3.2.8" evidence="3 14"/>
<keyword evidence="7 14" id="KW-0547">Nucleotide-binding</keyword>
<dbReference type="OrthoDB" id="9804126at2"/>
<keyword evidence="9 14" id="KW-0133">Cell shape</keyword>
<keyword evidence="5 14" id="KW-0436">Ligase</keyword>
<evidence type="ECO:0000256" key="4">
    <source>
        <dbReference type="ARBA" id="ARBA00022490"/>
    </source>
</evidence>
<comment type="similarity">
    <text evidence="14">Belongs to the MurCDEF family.</text>
</comment>
<keyword evidence="10 14" id="KW-0573">Peptidoglycan synthesis</keyword>
<evidence type="ECO:0000259" key="15">
    <source>
        <dbReference type="Pfam" id="PF01225"/>
    </source>
</evidence>
<dbReference type="SUPFAM" id="SSF53244">
    <property type="entry name" value="MurD-like peptide ligases, peptide-binding domain"/>
    <property type="match status" value="1"/>
</dbReference>
<feature type="domain" description="Mur ligase N-terminal catalytic" evidence="15">
    <location>
        <begin position="9"/>
        <end position="112"/>
    </location>
</feature>
<comment type="function">
    <text evidence="14">Cell wall formation.</text>
</comment>